<dbReference type="AlphaFoldDB" id="A0A843W2Z3"/>
<organism evidence="1 2">
    <name type="scientific">Colocasia esculenta</name>
    <name type="common">Wild taro</name>
    <name type="synonym">Arum esculentum</name>
    <dbReference type="NCBI Taxonomy" id="4460"/>
    <lineage>
        <taxon>Eukaryota</taxon>
        <taxon>Viridiplantae</taxon>
        <taxon>Streptophyta</taxon>
        <taxon>Embryophyta</taxon>
        <taxon>Tracheophyta</taxon>
        <taxon>Spermatophyta</taxon>
        <taxon>Magnoliopsida</taxon>
        <taxon>Liliopsida</taxon>
        <taxon>Araceae</taxon>
        <taxon>Aroideae</taxon>
        <taxon>Colocasieae</taxon>
        <taxon>Colocasia</taxon>
    </lineage>
</organism>
<accession>A0A843W2Z3</accession>
<reference evidence="1" key="1">
    <citation type="submission" date="2017-07" db="EMBL/GenBank/DDBJ databases">
        <title>Taro Niue Genome Assembly and Annotation.</title>
        <authorList>
            <person name="Atibalentja N."/>
            <person name="Keating K."/>
            <person name="Fields C.J."/>
        </authorList>
    </citation>
    <scope>NUCLEOTIDE SEQUENCE</scope>
    <source>
        <strain evidence="1">Niue_2</strain>
        <tissue evidence="1">Leaf</tissue>
    </source>
</reference>
<sequence length="84" mass="9253">MRRVQTPKVAMKIASCDPGSSLSPSLFGLPLIDFKWTVCAGHSRRTGEKDVLLVVDSQLPSHQELLHTTPASCKLVPRVWVKSI</sequence>
<evidence type="ECO:0000313" key="1">
    <source>
        <dbReference type="EMBL" id="MQL97619.1"/>
    </source>
</evidence>
<comment type="caution">
    <text evidence="1">The sequence shown here is derived from an EMBL/GenBank/DDBJ whole genome shotgun (WGS) entry which is preliminary data.</text>
</comment>
<keyword evidence="2" id="KW-1185">Reference proteome</keyword>
<dbReference type="Proteomes" id="UP000652761">
    <property type="component" value="Unassembled WGS sequence"/>
</dbReference>
<dbReference type="EMBL" id="NMUH01002074">
    <property type="protein sequence ID" value="MQL97619.1"/>
    <property type="molecule type" value="Genomic_DNA"/>
</dbReference>
<gene>
    <name evidence="1" type="ORF">Taro_030313</name>
</gene>
<proteinExistence type="predicted"/>
<evidence type="ECO:0000313" key="2">
    <source>
        <dbReference type="Proteomes" id="UP000652761"/>
    </source>
</evidence>
<name>A0A843W2Z3_COLES</name>
<protein>
    <submittedName>
        <fullName evidence="1">Uncharacterized protein</fullName>
    </submittedName>
</protein>